<dbReference type="AlphaFoldDB" id="A0A0H2RVF9"/>
<feature type="region of interest" description="Disordered" evidence="1">
    <location>
        <begin position="28"/>
        <end position="67"/>
    </location>
</feature>
<dbReference type="OrthoDB" id="3228837at2759"/>
<keyword evidence="3" id="KW-1185">Reference proteome</keyword>
<dbReference type="InterPro" id="IPR059179">
    <property type="entry name" value="MLKL-like_MCAfunc"/>
</dbReference>
<gene>
    <name evidence="2" type="ORF">SCHPADRAFT_593282</name>
</gene>
<evidence type="ECO:0000313" key="2">
    <source>
        <dbReference type="EMBL" id="KLO08816.1"/>
    </source>
</evidence>
<dbReference type="CDD" id="cd21037">
    <property type="entry name" value="MLKL_NTD"/>
    <property type="match status" value="1"/>
</dbReference>
<protein>
    <submittedName>
        <fullName evidence="2">Uncharacterized protein</fullName>
    </submittedName>
</protein>
<evidence type="ECO:0000256" key="1">
    <source>
        <dbReference type="SAM" id="MobiDB-lite"/>
    </source>
</evidence>
<name>A0A0H2RVF9_9AGAM</name>
<feature type="compositionally biased region" description="Basic and acidic residues" evidence="1">
    <location>
        <begin position="52"/>
        <end position="67"/>
    </location>
</feature>
<sequence>MPRFPLCKLTWRFCLCFRPEDVAQDETGAIRGDSAASIETNSRAIPNGNEIRPPEQEDRTTDDNMKENPNYREEFLQAAKLALTAGKNITSIFSFPGSNLIFDVLTGVIEHVQTTKENEEAKKVLQTWISKLCSLLPSNPSVLPESCLPILDDFKSDIFKQLEACSEWEGKSGAGRLIFAKIDKDKFTKLTECVTRAVQQLQLRLDLENTQSNLRVEQSLSVVHEKIDAEAG</sequence>
<dbReference type="EMBL" id="KQ086076">
    <property type="protein sequence ID" value="KLO08816.1"/>
    <property type="molecule type" value="Genomic_DNA"/>
</dbReference>
<dbReference type="Proteomes" id="UP000053477">
    <property type="component" value="Unassembled WGS sequence"/>
</dbReference>
<dbReference type="InParanoid" id="A0A0H2RVF9"/>
<reference evidence="2 3" key="1">
    <citation type="submission" date="2015-04" db="EMBL/GenBank/DDBJ databases">
        <title>Complete genome sequence of Schizopora paradoxa KUC8140, a cosmopolitan wood degrader in East Asia.</title>
        <authorList>
            <consortium name="DOE Joint Genome Institute"/>
            <person name="Min B."/>
            <person name="Park H."/>
            <person name="Jang Y."/>
            <person name="Kim J.-J."/>
            <person name="Kim K.H."/>
            <person name="Pangilinan J."/>
            <person name="Lipzen A."/>
            <person name="Riley R."/>
            <person name="Grigoriev I.V."/>
            <person name="Spatafora J.W."/>
            <person name="Choi I.-G."/>
        </authorList>
    </citation>
    <scope>NUCLEOTIDE SEQUENCE [LARGE SCALE GENOMIC DNA]</scope>
    <source>
        <strain evidence="2 3">KUC8140</strain>
    </source>
</reference>
<organism evidence="2 3">
    <name type="scientific">Schizopora paradoxa</name>
    <dbReference type="NCBI Taxonomy" id="27342"/>
    <lineage>
        <taxon>Eukaryota</taxon>
        <taxon>Fungi</taxon>
        <taxon>Dikarya</taxon>
        <taxon>Basidiomycota</taxon>
        <taxon>Agaricomycotina</taxon>
        <taxon>Agaricomycetes</taxon>
        <taxon>Hymenochaetales</taxon>
        <taxon>Schizoporaceae</taxon>
        <taxon>Schizopora</taxon>
    </lineage>
</organism>
<proteinExistence type="predicted"/>
<evidence type="ECO:0000313" key="3">
    <source>
        <dbReference type="Proteomes" id="UP000053477"/>
    </source>
</evidence>
<accession>A0A0H2RVF9</accession>